<proteinExistence type="predicted"/>
<dbReference type="EMBL" id="BMZM01000002">
    <property type="protein sequence ID" value="GHC21226.1"/>
    <property type="molecule type" value="Genomic_DNA"/>
</dbReference>
<dbReference type="RefSeq" id="WP_189515997.1">
    <property type="nucleotide sequence ID" value="NZ_BMZM01000002.1"/>
</dbReference>
<keyword evidence="2" id="KW-1185">Reference proteome</keyword>
<accession>A0ABQ3FEK2</accession>
<evidence type="ECO:0000313" key="1">
    <source>
        <dbReference type="EMBL" id="GHC21226.1"/>
    </source>
</evidence>
<dbReference type="Proteomes" id="UP000604243">
    <property type="component" value="Unassembled WGS sequence"/>
</dbReference>
<name>A0ABQ3FEK2_9GAMM</name>
<comment type="caution">
    <text evidence="1">The sequence shown here is derived from an EMBL/GenBank/DDBJ whole genome shotgun (WGS) entry which is preliminary data.</text>
</comment>
<reference evidence="2" key="1">
    <citation type="journal article" date="2019" name="Int. J. Syst. Evol. Microbiol.">
        <title>The Global Catalogue of Microorganisms (GCM) 10K type strain sequencing project: providing services to taxonomists for standard genome sequencing and annotation.</title>
        <authorList>
            <consortium name="The Broad Institute Genomics Platform"/>
            <consortium name="The Broad Institute Genome Sequencing Center for Infectious Disease"/>
            <person name="Wu L."/>
            <person name="Ma J."/>
        </authorList>
    </citation>
    <scope>NUCLEOTIDE SEQUENCE [LARGE SCALE GENOMIC DNA]</scope>
    <source>
        <strain evidence="2">KCTC 42082</strain>
    </source>
</reference>
<protein>
    <recommendedName>
        <fullName evidence="3">Minor curlin subunit</fullName>
    </recommendedName>
</protein>
<sequence>MSLHVSTSGPDIRHTGWLTSFLLMLLPFVMSPVLAENNVALSRIEQFSTANLPVGAAQKYSVIEQVGHHNQAWVTQSASARYQQSAGIYQNGSHHQALISQQNANALGVITQNGSQHVASIYQNGSGTNTRLDASIMQFGSQGRVEITQSSSDQGISVVQHAYSGSARPVIIETYR</sequence>
<organism evidence="1 2">
    <name type="scientific">Kushneria pakistanensis</name>
    <dbReference type="NCBI Taxonomy" id="1508770"/>
    <lineage>
        <taxon>Bacteria</taxon>
        <taxon>Pseudomonadati</taxon>
        <taxon>Pseudomonadota</taxon>
        <taxon>Gammaproteobacteria</taxon>
        <taxon>Oceanospirillales</taxon>
        <taxon>Halomonadaceae</taxon>
        <taxon>Kushneria</taxon>
    </lineage>
</organism>
<evidence type="ECO:0008006" key="3">
    <source>
        <dbReference type="Google" id="ProtNLM"/>
    </source>
</evidence>
<gene>
    <name evidence="1" type="ORF">GCM10010082_11100</name>
</gene>
<evidence type="ECO:0000313" key="2">
    <source>
        <dbReference type="Proteomes" id="UP000604243"/>
    </source>
</evidence>